<evidence type="ECO:0000256" key="1">
    <source>
        <dbReference type="SAM" id="MobiDB-lite"/>
    </source>
</evidence>
<gene>
    <name evidence="2" type="ORF">SKAU_G00117550</name>
</gene>
<evidence type="ECO:0000313" key="3">
    <source>
        <dbReference type="Proteomes" id="UP001152622"/>
    </source>
</evidence>
<reference evidence="2" key="1">
    <citation type="journal article" date="2023" name="Science">
        <title>Genome structures resolve the early diversification of teleost fishes.</title>
        <authorList>
            <person name="Parey E."/>
            <person name="Louis A."/>
            <person name="Montfort J."/>
            <person name="Bouchez O."/>
            <person name="Roques C."/>
            <person name="Iampietro C."/>
            <person name="Lluch J."/>
            <person name="Castinel A."/>
            <person name="Donnadieu C."/>
            <person name="Desvignes T."/>
            <person name="Floi Bucao C."/>
            <person name="Jouanno E."/>
            <person name="Wen M."/>
            <person name="Mejri S."/>
            <person name="Dirks R."/>
            <person name="Jansen H."/>
            <person name="Henkel C."/>
            <person name="Chen W.J."/>
            <person name="Zahm M."/>
            <person name="Cabau C."/>
            <person name="Klopp C."/>
            <person name="Thompson A.W."/>
            <person name="Robinson-Rechavi M."/>
            <person name="Braasch I."/>
            <person name="Lecointre G."/>
            <person name="Bobe J."/>
            <person name="Postlethwait J.H."/>
            <person name="Berthelot C."/>
            <person name="Roest Crollius H."/>
            <person name="Guiguen Y."/>
        </authorList>
    </citation>
    <scope>NUCLEOTIDE SEQUENCE</scope>
    <source>
        <strain evidence="2">WJC10195</strain>
    </source>
</reference>
<sequence>MIEVGKKEATGVQDKAAVLTQHLQGALSPHVWTGFSAPESNCTSNILKFLLDTEFLDILHRHAPAHDFPPIGRPPKMSASNEESRSLASDSRRTAKESCE</sequence>
<dbReference type="OrthoDB" id="6086001at2759"/>
<protein>
    <submittedName>
        <fullName evidence="2">Uncharacterized protein</fullName>
    </submittedName>
</protein>
<accession>A0A9Q1FN79</accession>
<keyword evidence="3" id="KW-1185">Reference proteome</keyword>
<dbReference type="Proteomes" id="UP001152622">
    <property type="component" value="Chromosome 4"/>
</dbReference>
<dbReference type="EMBL" id="JAINUF010000004">
    <property type="protein sequence ID" value="KAJ8362924.1"/>
    <property type="molecule type" value="Genomic_DNA"/>
</dbReference>
<evidence type="ECO:0000313" key="2">
    <source>
        <dbReference type="EMBL" id="KAJ8362924.1"/>
    </source>
</evidence>
<organism evidence="2 3">
    <name type="scientific">Synaphobranchus kaupii</name>
    <name type="common">Kaup's arrowtooth eel</name>
    <dbReference type="NCBI Taxonomy" id="118154"/>
    <lineage>
        <taxon>Eukaryota</taxon>
        <taxon>Metazoa</taxon>
        <taxon>Chordata</taxon>
        <taxon>Craniata</taxon>
        <taxon>Vertebrata</taxon>
        <taxon>Euteleostomi</taxon>
        <taxon>Actinopterygii</taxon>
        <taxon>Neopterygii</taxon>
        <taxon>Teleostei</taxon>
        <taxon>Anguilliformes</taxon>
        <taxon>Synaphobranchidae</taxon>
        <taxon>Synaphobranchus</taxon>
    </lineage>
</organism>
<feature type="region of interest" description="Disordered" evidence="1">
    <location>
        <begin position="64"/>
        <end position="100"/>
    </location>
</feature>
<feature type="compositionally biased region" description="Basic and acidic residues" evidence="1">
    <location>
        <begin position="82"/>
        <end position="100"/>
    </location>
</feature>
<dbReference type="AlphaFoldDB" id="A0A9Q1FN79"/>
<comment type="caution">
    <text evidence="2">The sequence shown here is derived from an EMBL/GenBank/DDBJ whole genome shotgun (WGS) entry which is preliminary data.</text>
</comment>
<name>A0A9Q1FN79_SYNKA</name>
<proteinExistence type="predicted"/>